<dbReference type="AlphaFoldDB" id="A0A1V9ZDJ5"/>
<sequence>MTACEGCATRPCHVCRKCIFLHCCCGQKRLSSRGLCVESRPCNCVAVTRCSLCHGCQGPRSSSHCRCSAHAKGDCLCEAVPKPNERVSNEETDRVTLWEHGLPSVASHYAPTAEREDSILASRVLYDTTLKKDYRRPLVSSYGRRQTQADSYLASIEIDPTTVPIKPIERSRIINYLERSLTNFTHESVQETAMPSSDLVDYIVHTSSLKASQLPELWGSLDASAAIVAAIVTEEYARQLVDEYVANSGKFPSPTPAVLAACIDELLNGADATDLDDLRTGVLGELEAIFGSEALATHDAPRLVAAALRPLEKLPEADSKWAAWKADRVQRGLDALRGGAIVSPDGIHVDVTRGTPSYWFCASVPLGADGTLEHLSSDRYPSYAAALDTKLELEARVRHLVQADAADVEPVVVADLGPPSNAHPWPAVAKPLQIPSVQEMHATPSVLSVLEKVAVARRGLSEKEAHGIELRKQLLRRNRLRNVAAPRAPVGYVPTKRKPPARDPSAAGTDASSGMKPKRQATAGVRSATDATTSLDGPAVDSPTTLLRTATAAPQDVPAESSAAEANNVVADAGEPTEGVEVLATGESTEDEDDEDATAEYWCPKCGHNVLHKTRAAQRCDLYNRWKSRQEATRAPKDAITFMDGSIESFLEIVEEWRDHYVVHV</sequence>
<gene>
    <name evidence="2" type="ORF">ACHHYP_17011</name>
</gene>
<dbReference type="OrthoDB" id="76257at2759"/>
<dbReference type="Proteomes" id="UP000243579">
    <property type="component" value="Unassembled WGS sequence"/>
</dbReference>
<evidence type="ECO:0000313" key="3">
    <source>
        <dbReference type="Proteomes" id="UP000243579"/>
    </source>
</evidence>
<protein>
    <submittedName>
        <fullName evidence="2">Uncharacterized protein</fullName>
    </submittedName>
</protein>
<keyword evidence="3" id="KW-1185">Reference proteome</keyword>
<organism evidence="2 3">
    <name type="scientific">Achlya hypogyna</name>
    <name type="common">Oomycete</name>
    <name type="synonym">Protoachlya hypogyna</name>
    <dbReference type="NCBI Taxonomy" id="1202772"/>
    <lineage>
        <taxon>Eukaryota</taxon>
        <taxon>Sar</taxon>
        <taxon>Stramenopiles</taxon>
        <taxon>Oomycota</taxon>
        <taxon>Saprolegniomycetes</taxon>
        <taxon>Saprolegniales</taxon>
        <taxon>Achlyaceae</taxon>
        <taxon>Achlya</taxon>
    </lineage>
</organism>
<feature type="region of interest" description="Disordered" evidence="1">
    <location>
        <begin position="486"/>
        <end position="579"/>
    </location>
</feature>
<comment type="caution">
    <text evidence="2">The sequence shown here is derived from an EMBL/GenBank/DDBJ whole genome shotgun (WGS) entry which is preliminary data.</text>
</comment>
<dbReference type="EMBL" id="JNBR01000154">
    <property type="protein sequence ID" value="OQR96075.1"/>
    <property type="molecule type" value="Genomic_DNA"/>
</dbReference>
<accession>A0A1V9ZDJ5</accession>
<reference evidence="2 3" key="1">
    <citation type="journal article" date="2014" name="Genome Biol. Evol.">
        <title>The secreted proteins of Achlya hypogyna and Thraustotheca clavata identify the ancestral oomycete secretome and reveal gene acquisitions by horizontal gene transfer.</title>
        <authorList>
            <person name="Misner I."/>
            <person name="Blouin N."/>
            <person name="Leonard G."/>
            <person name="Richards T.A."/>
            <person name="Lane C.E."/>
        </authorList>
    </citation>
    <scope>NUCLEOTIDE SEQUENCE [LARGE SCALE GENOMIC DNA]</scope>
    <source>
        <strain evidence="2 3">ATCC 48635</strain>
    </source>
</reference>
<feature type="compositionally biased region" description="Low complexity" evidence="1">
    <location>
        <begin position="544"/>
        <end position="553"/>
    </location>
</feature>
<evidence type="ECO:0000313" key="2">
    <source>
        <dbReference type="EMBL" id="OQR96075.1"/>
    </source>
</evidence>
<proteinExistence type="predicted"/>
<evidence type="ECO:0000256" key="1">
    <source>
        <dbReference type="SAM" id="MobiDB-lite"/>
    </source>
</evidence>
<name>A0A1V9ZDJ5_ACHHY</name>